<evidence type="ECO:0000256" key="1">
    <source>
        <dbReference type="ARBA" id="ARBA00022801"/>
    </source>
</evidence>
<evidence type="ECO:0000313" key="4">
    <source>
        <dbReference type="EMBL" id="OOQ86248.1"/>
    </source>
</evidence>
<dbReference type="EMBL" id="LJBN01000148">
    <property type="protein sequence ID" value="OOQ86248.1"/>
    <property type="molecule type" value="Genomic_DNA"/>
</dbReference>
<sequence>MQPRLSTAEKLDIIPAVFSILSAGIFALFSGIVRGEKGAPTFFLHVAYAILRKATRRLSISQFQSLSPSTDELYEKYARSVRRLPQSVELEYGGKGHWIGDRHAKNVLIWYHGGGFCLPANMGYFKFWESLVAGSHNNDLAIFVLTYTLAPHARYPLQISQAVEALRHILTEANRPPGQVIVGGDSAGGNLALGVLSHLTHGNPAIAKLEIAEPLGGLALIAPWTSLDYQPQENLVCRGDILTPYVAGPWSRAYLGHSKRDYYTDPSTAPFTWFRDFPVKKVLILAGQNEIMLPDIKDFVANFKAGYSQVEFFIGNREAHVAPIYNLYIGDNGETGQGRKLIEWLYKVSP</sequence>
<evidence type="ECO:0000256" key="2">
    <source>
        <dbReference type="SAM" id="Phobius"/>
    </source>
</evidence>
<comment type="caution">
    <text evidence="4">The sequence shown here is derived from an EMBL/GenBank/DDBJ whole genome shotgun (WGS) entry which is preliminary data.</text>
</comment>
<dbReference type="Pfam" id="PF07859">
    <property type="entry name" value="Abhydrolase_3"/>
    <property type="match status" value="1"/>
</dbReference>
<dbReference type="SUPFAM" id="SSF53474">
    <property type="entry name" value="alpha/beta-Hydrolases"/>
    <property type="match status" value="1"/>
</dbReference>
<dbReference type="AlphaFoldDB" id="A0A1S9RML6"/>
<accession>A0A1S9RML6</accession>
<keyword evidence="1" id="KW-0378">Hydrolase</keyword>
<dbReference type="InterPro" id="IPR013094">
    <property type="entry name" value="AB_hydrolase_3"/>
</dbReference>
<keyword evidence="2" id="KW-1133">Transmembrane helix</keyword>
<reference evidence="5" key="1">
    <citation type="submission" date="2015-09" db="EMBL/GenBank/DDBJ databases">
        <authorList>
            <person name="Fill T.P."/>
            <person name="Baretta J.F."/>
            <person name="de Almeida L.G."/>
            <person name="Rocha M."/>
            <person name="de Souza D.H."/>
            <person name="Malavazi I."/>
            <person name="Cerdeira L.T."/>
            <person name="Hong H."/>
            <person name="Samborskyy M."/>
            <person name="de Vasconcelos A.T."/>
            <person name="Leadlay P."/>
            <person name="Rodrigues-Filho E."/>
        </authorList>
    </citation>
    <scope>NUCLEOTIDE SEQUENCE [LARGE SCALE GENOMIC DNA]</scope>
    <source>
        <strain evidence="5">LaBioMMi 136</strain>
    </source>
</reference>
<dbReference type="GO" id="GO:0016787">
    <property type="term" value="F:hydrolase activity"/>
    <property type="evidence" value="ECO:0007669"/>
    <property type="project" value="UniProtKB-KW"/>
</dbReference>
<dbReference type="GO" id="GO:0017000">
    <property type="term" value="P:antibiotic biosynthetic process"/>
    <property type="evidence" value="ECO:0007669"/>
    <property type="project" value="UniProtKB-ARBA"/>
</dbReference>
<gene>
    <name evidence="4" type="ORF">PEBR_22569</name>
</gene>
<protein>
    <submittedName>
        <fullName evidence="4">Lipase/thioesterase family protein</fullName>
    </submittedName>
</protein>
<proteinExistence type="predicted"/>
<keyword evidence="2" id="KW-0472">Membrane</keyword>
<evidence type="ECO:0000259" key="3">
    <source>
        <dbReference type="Pfam" id="PF07859"/>
    </source>
</evidence>
<dbReference type="PANTHER" id="PTHR48081">
    <property type="entry name" value="AB HYDROLASE SUPERFAMILY PROTEIN C4A8.06C"/>
    <property type="match status" value="1"/>
</dbReference>
<dbReference type="PANTHER" id="PTHR48081:SF21">
    <property type="entry name" value="LIPASE_THIOESTERASE FAMILY PROTEIN (AFU_ORTHOLOGUE AFUA_8G02590)"/>
    <property type="match status" value="1"/>
</dbReference>
<evidence type="ECO:0000313" key="5">
    <source>
        <dbReference type="Proteomes" id="UP000190744"/>
    </source>
</evidence>
<dbReference type="Proteomes" id="UP000190744">
    <property type="component" value="Unassembled WGS sequence"/>
</dbReference>
<dbReference type="InterPro" id="IPR029058">
    <property type="entry name" value="AB_hydrolase_fold"/>
</dbReference>
<dbReference type="InterPro" id="IPR050300">
    <property type="entry name" value="GDXG_lipolytic_enzyme"/>
</dbReference>
<organism evidence="4 5">
    <name type="scientific">Penicillium brasilianum</name>
    <dbReference type="NCBI Taxonomy" id="104259"/>
    <lineage>
        <taxon>Eukaryota</taxon>
        <taxon>Fungi</taxon>
        <taxon>Dikarya</taxon>
        <taxon>Ascomycota</taxon>
        <taxon>Pezizomycotina</taxon>
        <taxon>Eurotiomycetes</taxon>
        <taxon>Eurotiomycetidae</taxon>
        <taxon>Eurotiales</taxon>
        <taxon>Aspergillaceae</taxon>
        <taxon>Penicillium</taxon>
    </lineage>
</organism>
<feature type="transmembrane region" description="Helical" evidence="2">
    <location>
        <begin position="13"/>
        <end position="33"/>
    </location>
</feature>
<feature type="domain" description="Alpha/beta hydrolase fold-3" evidence="3">
    <location>
        <begin position="108"/>
        <end position="321"/>
    </location>
</feature>
<dbReference type="GO" id="GO:0072330">
    <property type="term" value="P:monocarboxylic acid biosynthetic process"/>
    <property type="evidence" value="ECO:0007669"/>
    <property type="project" value="UniProtKB-ARBA"/>
</dbReference>
<name>A0A1S9RML6_PENBI</name>
<dbReference type="Gene3D" id="3.40.50.1820">
    <property type="entry name" value="alpha/beta hydrolase"/>
    <property type="match status" value="1"/>
</dbReference>
<keyword evidence="2" id="KW-0812">Transmembrane</keyword>